<dbReference type="AlphaFoldDB" id="A0A918UVB5"/>
<proteinExistence type="predicted"/>
<keyword evidence="1" id="KW-0812">Transmembrane</keyword>
<comment type="caution">
    <text evidence="2">The sequence shown here is derived from an EMBL/GenBank/DDBJ whole genome shotgun (WGS) entry which is preliminary data.</text>
</comment>
<feature type="transmembrane region" description="Helical" evidence="1">
    <location>
        <begin position="43"/>
        <end position="61"/>
    </location>
</feature>
<reference evidence="2" key="2">
    <citation type="submission" date="2020-09" db="EMBL/GenBank/DDBJ databases">
        <authorList>
            <person name="Sun Q."/>
            <person name="Ohkuma M."/>
        </authorList>
    </citation>
    <scope>NUCLEOTIDE SEQUENCE</scope>
    <source>
        <strain evidence="2">JCM 4988</strain>
    </source>
</reference>
<protein>
    <submittedName>
        <fullName evidence="2">Uncharacterized protein</fullName>
    </submittedName>
</protein>
<evidence type="ECO:0000256" key="1">
    <source>
        <dbReference type="SAM" id="Phobius"/>
    </source>
</evidence>
<dbReference type="RefSeq" id="WP_190123779.1">
    <property type="nucleotide sequence ID" value="NZ_BMWG01000008.1"/>
</dbReference>
<organism evidence="2 3">
    <name type="scientific">Streptomyces inusitatus</name>
    <dbReference type="NCBI Taxonomy" id="68221"/>
    <lineage>
        <taxon>Bacteria</taxon>
        <taxon>Bacillati</taxon>
        <taxon>Actinomycetota</taxon>
        <taxon>Actinomycetes</taxon>
        <taxon>Kitasatosporales</taxon>
        <taxon>Streptomycetaceae</taxon>
        <taxon>Streptomyces</taxon>
    </lineage>
</organism>
<sequence length="113" mass="11784">MSPALAFARSRNLPRAVAVSLVLALAATLLVGTRMRLPDFRHLVDCGVPVAAALTALPMLTGLSADIAAAAARWAWSIHPLSSSGSLTIAALFWLTALLLPDAPVRTDEKAEA</sequence>
<keyword evidence="1" id="KW-1133">Transmembrane helix</keyword>
<keyword evidence="1" id="KW-0472">Membrane</keyword>
<accession>A0A918UVB5</accession>
<feature type="transmembrane region" description="Helical" evidence="1">
    <location>
        <begin position="12"/>
        <end position="31"/>
    </location>
</feature>
<feature type="transmembrane region" description="Helical" evidence="1">
    <location>
        <begin position="81"/>
        <end position="100"/>
    </location>
</feature>
<name>A0A918UVB5_9ACTN</name>
<gene>
    <name evidence="2" type="ORF">GCM10010387_32290</name>
</gene>
<reference evidence="2" key="1">
    <citation type="journal article" date="2014" name="Int. J. Syst. Evol. Microbiol.">
        <title>Complete genome sequence of Corynebacterium casei LMG S-19264T (=DSM 44701T), isolated from a smear-ripened cheese.</title>
        <authorList>
            <consortium name="US DOE Joint Genome Institute (JGI-PGF)"/>
            <person name="Walter F."/>
            <person name="Albersmeier A."/>
            <person name="Kalinowski J."/>
            <person name="Ruckert C."/>
        </authorList>
    </citation>
    <scope>NUCLEOTIDE SEQUENCE</scope>
    <source>
        <strain evidence="2">JCM 4988</strain>
    </source>
</reference>
<evidence type="ECO:0000313" key="2">
    <source>
        <dbReference type="EMBL" id="GGZ35713.1"/>
    </source>
</evidence>
<dbReference type="EMBL" id="BMWG01000008">
    <property type="protein sequence ID" value="GGZ35713.1"/>
    <property type="molecule type" value="Genomic_DNA"/>
</dbReference>
<keyword evidence="3" id="KW-1185">Reference proteome</keyword>
<evidence type="ECO:0000313" key="3">
    <source>
        <dbReference type="Proteomes" id="UP000630936"/>
    </source>
</evidence>
<dbReference type="Proteomes" id="UP000630936">
    <property type="component" value="Unassembled WGS sequence"/>
</dbReference>